<dbReference type="AlphaFoldDB" id="A0A0D3JYX9"/>
<feature type="transmembrane region" description="Helical" evidence="5">
    <location>
        <begin position="115"/>
        <end position="134"/>
    </location>
</feature>
<dbReference type="KEGG" id="ehx:EMIHUDRAFT_53459"/>
<evidence type="ECO:0008006" key="8">
    <source>
        <dbReference type="Google" id="ProtNLM"/>
    </source>
</evidence>
<feature type="transmembrane region" description="Helical" evidence="5">
    <location>
        <begin position="227"/>
        <end position="254"/>
    </location>
</feature>
<evidence type="ECO:0000313" key="6">
    <source>
        <dbReference type="EnsemblProtists" id="EOD28714"/>
    </source>
</evidence>
<dbReference type="GO" id="GO:0016020">
    <property type="term" value="C:membrane"/>
    <property type="evidence" value="ECO:0007669"/>
    <property type="project" value="UniProtKB-SubCell"/>
</dbReference>
<dbReference type="Proteomes" id="UP000013827">
    <property type="component" value="Unassembled WGS sequence"/>
</dbReference>
<feature type="transmembrane region" description="Helical" evidence="5">
    <location>
        <begin position="187"/>
        <end position="207"/>
    </location>
</feature>
<evidence type="ECO:0000256" key="1">
    <source>
        <dbReference type="ARBA" id="ARBA00004141"/>
    </source>
</evidence>
<keyword evidence="7" id="KW-1185">Reference proteome</keyword>
<dbReference type="EnsemblProtists" id="EOD28714">
    <property type="protein sequence ID" value="EOD28714"/>
    <property type="gene ID" value="EMIHUDRAFT_53459"/>
</dbReference>
<accession>A0A0D3JYX9</accession>
<name>A0A0D3JYX9_EMIH1</name>
<feature type="transmembrane region" description="Helical" evidence="5">
    <location>
        <begin position="89"/>
        <end position="108"/>
    </location>
</feature>
<dbReference type="OMA" id="IHYICSW"/>
<feature type="transmembrane region" description="Helical" evidence="5">
    <location>
        <begin position="58"/>
        <end position="77"/>
    </location>
</feature>
<evidence type="ECO:0000256" key="3">
    <source>
        <dbReference type="ARBA" id="ARBA00022989"/>
    </source>
</evidence>
<evidence type="ECO:0000256" key="5">
    <source>
        <dbReference type="SAM" id="Phobius"/>
    </source>
</evidence>
<feature type="transmembrane region" description="Helical" evidence="5">
    <location>
        <begin position="146"/>
        <end position="166"/>
    </location>
</feature>
<keyword evidence="2 5" id="KW-0812">Transmembrane</keyword>
<evidence type="ECO:0000313" key="7">
    <source>
        <dbReference type="Proteomes" id="UP000013827"/>
    </source>
</evidence>
<keyword evidence="4 5" id="KW-0472">Membrane</keyword>
<reference evidence="6" key="2">
    <citation type="submission" date="2024-10" db="UniProtKB">
        <authorList>
            <consortium name="EnsemblProtists"/>
        </authorList>
    </citation>
    <scope>IDENTIFICATION</scope>
</reference>
<proteinExistence type="predicted"/>
<organism evidence="6 7">
    <name type="scientific">Emiliania huxleyi (strain CCMP1516)</name>
    <dbReference type="NCBI Taxonomy" id="280463"/>
    <lineage>
        <taxon>Eukaryota</taxon>
        <taxon>Haptista</taxon>
        <taxon>Haptophyta</taxon>
        <taxon>Prymnesiophyceae</taxon>
        <taxon>Isochrysidales</taxon>
        <taxon>Noelaerhabdaceae</taxon>
        <taxon>Emiliania</taxon>
    </lineage>
</organism>
<dbReference type="eggNOG" id="KOG1441">
    <property type="taxonomic scope" value="Eukaryota"/>
</dbReference>
<dbReference type="PANTHER" id="PTHR11132">
    <property type="entry name" value="SOLUTE CARRIER FAMILY 35"/>
    <property type="match status" value="1"/>
</dbReference>
<sequence length="256" mass="26766">VYLSFNFAAAVCIVLINKAVFSRINFGFSTTLTLAHYVLNIAGLEALRLCGAFELRPLPLNTSTAVLTVVVGAAPAINNLALKLNDVGFYTTCKLLVTPCIVVLELALFSKRVSLVRGLCLAGVCAGVGAASVSDFSLNLPGLLASLGWARLAAALAARVPIAAAYKVLWSRVAKGEAGGEPWHTLALMRAVLPWSTLVIGAMVPLVDPPGLLQYEWTVERAALLGASSAGAFLVNWSGFLVMGACSALTHTILGQ</sequence>
<comment type="subcellular location">
    <subcellularLocation>
        <location evidence="1">Membrane</location>
        <topology evidence="1">Multi-pass membrane protein</topology>
    </subcellularLocation>
</comment>
<dbReference type="PaxDb" id="2903-EOD28714"/>
<dbReference type="InterPro" id="IPR050186">
    <property type="entry name" value="TPT_transporter"/>
</dbReference>
<keyword evidence="3 5" id="KW-1133">Transmembrane helix</keyword>
<dbReference type="HOGENOM" id="CLU_048347_1_0_1"/>
<evidence type="ECO:0000256" key="4">
    <source>
        <dbReference type="ARBA" id="ARBA00023136"/>
    </source>
</evidence>
<dbReference type="RefSeq" id="XP_005781143.1">
    <property type="nucleotide sequence ID" value="XM_005781086.1"/>
</dbReference>
<evidence type="ECO:0000256" key="2">
    <source>
        <dbReference type="ARBA" id="ARBA00022692"/>
    </source>
</evidence>
<protein>
    <recommendedName>
        <fullName evidence="8">Sugar phosphate transporter domain-containing protein</fullName>
    </recommendedName>
</protein>
<dbReference type="GeneID" id="17274259"/>
<reference evidence="7" key="1">
    <citation type="journal article" date="2013" name="Nature">
        <title>Pan genome of the phytoplankton Emiliania underpins its global distribution.</title>
        <authorList>
            <person name="Read B.A."/>
            <person name="Kegel J."/>
            <person name="Klute M.J."/>
            <person name="Kuo A."/>
            <person name="Lefebvre S.C."/>
            <person name="Maumus F."/>
            <person name="Mayer C."/>
            <person name="Miller J."/>
            <person name="Monier A."/>
            <person name="Salamov A."/>
            <person name="Young J."/>
            <person name="Aguilar M."/>
            <person name="Claverie J.M."/>
            <person name="Frickenhaus S."/>
            <person name="Gonzalez K."/>
            <person name="Herman E.K."/>
            <person name="Lin Y.C."/>
            <person name="Napier J."/>
            <person name="Ogata H."/>
            <person name="Sarno A.F."/>
            <person name="Shmutz J."/>
            <person name="Schroeder D."/>
            <person name="de Vargas C."/>
            <person name="Verret F."/>
            <person name="von Dassow P."/>
            <person name="Valentin K."/>
            <person name="Van de Peer Y."/>
            <person name="Wheeler G."/>
            <person name="Dacks J.B."/>
            <person name="Delwiche C.F."/>
            <person name="Dyhrman S.T."/>
            <person name="Glockner G."/>
            <person name="John U."/>
            <person name="Richards T."/>
            <person name="Worden A.Z."/>
            <person name="Zhang X."/>
            <person name="Grigoriev I.V."/>
            <person name="Allen A.E."/>
            <person name="Bidle K."/>
            <person name="Borodovsky M."/>
            <person name="Bowler C."/>
            <person name="Brownlee C."/>
            <person name="Cock J.M."/>
            <person name="Elias M."/>
            <person name="Gladyshev V.N."/>
            <person name="Groth M."/>
            <person name="Guda C."/>
            <person name="Hadaegh A."/>
            <person name="Iglesias-Rodriguez M.D."/>
            <person name="Jenkins J."/>
            <person name="Jones B.M."/>
            <person name="Lawson T."/>
            <person name="Leese F."/>
            <person name="Lindquist E."/>
            <person name="Lobanov A."/>
            <person name="Lomsadze A."/>
            <person name="Malik S.B."/>
            <person name="Marsh M.E."/>
            <person name="Mackinder L."/>
            <person name="Mock T."/>
            <person name="Mueller-Roeber B."/>
            <person name="Pagarete A."/>
            <person name="Parker M."/>
            <person name="Probert I."/>
            <person name="Quesneville H."/>
            <person name="Raines C."/>
            <person name="Rensing S.A."/>
            <person name="Riano-Pachon D.M."/>
            <person name="Richier S."/>
            <person name="Rokitta S."/>
            <person name="Shiraiwa Y."/>
            <person name="Soanes D.M."/>
            <person name="van der Giezen M."/>
            <person name="Wahlund T.M."/>
            <person name="Williams B."/>
            <person name="Wilson W."/>
            <person name="Wolfe G."/>
            <person name="Wurch L.L."/>
        </authorList>
    </citation>
    <scope>NUCLEOTIDE SEQUENCE</scope>
</reference>